<dbReference type="Pfam" id="PF03739">
    <property type="entry name" value="LptF_LptG"/>
    <property type="match status" value="1"/>
</dbReference>
<feature type="transmembrane region" description="Helical" evidence="6">
    <location>
        <begin position="103"/>
        <end position="121"/>
    </location>
</feature>
<evidence type="ECO:0000313" key="7">
    <source>
        <dbReference type="EMBL" id="MXN64466.1"/>
    </source>
</evidence>
<dbReference type="AlphaFoldDB" id="A0A7X3LSV6"/>
<evidence type="ECO:0000256" key="4">
    <source>
        <dbReference type="ARBA" id="ARBA00022989"/>
    </source>
</evidence>
<dbReference type="GO" id="GO:0043190">
    <property type="term" value="C:ATP-binding cassette (ABC) transporter complex"/>
    <property type="evidence" value="ECO:0007669"/>
    <property type="project" value="InterPro"/>
</dbReference>
<evidence type="ECO:0000256" key="3">
    <source>
        <dbReference type="ARBA" id="ARBA00022692"/>
    </source>
</evidence>
<evidence type="ECO:0000256" key="6">
    <source>
        <dbReference type="SAM" id="Phobius"/>
    </source>
</evidence>
<keyword evidence="2" id="KW-1003">Cell membrane</keyword>
<comment type="caution">
    <text evidence="7">The sequence shown here is derived from an EMBL/GenBank/DDBJ whole genome shotgun (WGS) entry which is preliminary data.</text>
</comment>
<evidence type="ECO:0000256" key="2">
    <source>
        <dbReference type="ARBA" id="ARBA00022475"/>
    </source>
</evidence>
<keyword evidence="8" id="KW-1185">Reference proteome</keyword>
<evidence type="ECO:0000313" key="8">
    <source>
        <dbReference type="Proteomes" id="UP000433101"/>
    </source>
</evidence>
<dbReference type="InterPro" id="IPR030922">
    <property type="entry name" value="LptF"/>
</dbReference>
<sequence length="395" mass="42968">MKTFERYVLRRLTLAFVMALTALSAVVWSTQALRELDLVTSKGQTIVQFVGITMLAMPFLVLAVAPFALLIALILVLNSLSQDSELIVITASGASRNILRKPVMVFAVGVAALSAFLAIYLSPASLSLLRNEITRVRVDLVANIVKPGRFIGVEDGLTFHIRNRSGDGQLDGLMMHDERDADTINTYEAARGRIVEAGGHTLLVMQDGTIQRRGRNSGTISIVRFQSYAFDLSSLIPQAAQPTYKATERSMAELFNPPPGDRYAAENEERILAEIHDRLSQPLYPLAFAMIVLACLGSARTTRQNRSVALLGAIIACVALRTAGFGALTLVSAFPSARFALYVVPIAGFAIALWFSLLSSRPAWVASLVARAEHIAERVEELVSRRRVDRSGGVA</sequence>
<dbReference type="PANTHER" id="PTHR33529">
    <property type="entry name" value="SLR0882 PROTEIN-RELATED"/>
    <property type="match status" value="1"/>
</dbReference>
<dbReference type="GO" id="GO:0015920">
    <property type="term" value="P:lipopolysaccharide transport"/>
    <property type="evidence" value="ECO:0007669"/>
    <property type="project" value="TreeGrafter"/>
</dbReference>
<dbReference type="GO" id="GO:0055085">
    <property type="term" value="P:transmembrane transport"/>
    <property type="evidence" value="ECO:0007669"/>
    <property type="project" value="InterPro"/>
</dbReference>
<proteinExistence type="predicted"/>
<organism evidence="7 8">
    <name type="scientific">Stappia sediminis</name>
    <dbReference type="NCBI Taxonomy" id="2692190"/>
    <lineage>
        <taxon>Bacteria</taxon>
        <taxon>Pseudomonadati</taxon>
        <taxon>Pseudomonadota</taxon>
        <taxon>Alphaproteobacteria</taxon>
        <taxon>Hyphomicrobiales</taxon>
        <taxon>Stappiaceae</taxon>
        <taxon>Stappia</taxon>
    </lineage>
</organism>
<dbReference type="NCBIfam" id="TIGR04407">
    <property type="entry name" value="LptF_YjgP"/>
    <property type="match status" value="1"/>
</dbReference>
<accession>A0A7X3LSV6</accession>
<dbReference type="Proteomes" id="UP000433101">
    <property type="component" value="Unassembled WGS sequence"/>
</dbReference>
<feature type="transmembrane region" description="Helical" evidence="6">
    <location>
        <begin position="339"/>
        <end position="358"/>
    </location>
</feature>
<evidence type="ECO:0000256" key="5">
    <source>
        <dbReference type="ARBA" id="ARBA00023136"/>
    </source>
</evidence>
<comment type="subcellular location">
    <subcellularLocation>
        <location evidence="1">Cell membrane</location>
        <topology evidence="1">Multi-pass membrane protein</topology>
    </subcellularLocation>
</comment>
<feature type="transmembrane region" description="Helical" evidence="6">
    <location>
        <begin position="308"/>
        <end position="333"/>
    </location>
</feature>
<feature type="transmembrane region" description="Helical" evidence="6">
    <location>
        <begin position="45"/>
        <end position="77"/>
    </location>
</feature>
<feature type="transmembrane region" description="Helical" evidence="6">
    <location>
        <begin position="283"/>
        <end position="301"/>
    </location>
</feature>
<keyword evidence="5 6" id="KW-0472">Membrane</keyword>
<evidence type="ECO:0000256" key="1">
    <source>
        <dbReference type="ARBA" id="ARBA00004651"/>
    </source>
</evidence>
<protein>
    <submittedName>
        <fullName evidence="7">LPS export ABC transporter permease LptF</fullName>
    </submittedName>
</protein>
<keyword evidence="3 6" id="KW-0812">Transmembrane</keyword>
<keyword evidence="4 6" id="KW-1133">Transmembrane helix</keyword>
<dbReference type="InterPro" id="IPR005495">
    <property type="entry name" value="LptG/LptF_permease"/>
</dbReference>
<dbReference type="PANTHER" id="PTHR33529:SF6">
    <property type="entry name" value="YJGP_YJGQ FAMILY PERMEASE"/>
    <property type="match status" value="1"/>
</dbReference>
<dbReference type="EMBL" id="WUMV01000002">
    <property type="protein sequence ID" value="MXN64466.1"/>
    <property type="molecule type" value="Genomic_DNA"/>
</dbReference>
<gene>
    <name evidence="7" type="primary">lptF</name>
    <name evidence="7" type="ORF">GR183_06080</name>
</gene>
<reference evidence="7 8" key="1">
    <citation type="submission" date="2019-12" db="EMBL/GenBank/DDBJ databases">
        <authorList>
            <person name="Li M."/>
        </authorList>
    </citation>
    <scope>NUCLEOTIDE SEQUENCE [LARGE SCALE GENOMIC DNA]</scope>
    <source>
        <strain evidence="7 8">GBMRC 2046</strain>
    </source>
</reference>
<name>A0A7X3LSV6_9HYPH</name>
<dbReference type="RefSeq" id="WP_160774683.1">
    <property type="nucleotide sequence ID" value="NZ_WUMV01000002.1"/>
</dbReference>